<dbReference type="GO" id="GO:0050734">
    <property type="term" value="F:hydroxycinnamoyltransferase activity"/>
    <property type="evidence" value="ECO:0007669"/>
    <property type="project" value="UniProtKB-ARBA"/>
</dbReference>
<feature type="region of interest" description="Disordered" evidence="3">
    <location>
        <begin position="1"/>
        <end position="40"/>
    </location>
</feature>
<evidence type="ECO:0000313" key="5">
    <source>
        <dbReference type="Proteomes" id="UP000032180"/>
    </source>
</evidence>
<evidence type="ECO:0000256" key="3">
    <source>
        <dbReference type="SAM" id="MobiDB-lite"/>
    </source>
</evidence>
<dbReference type="Pfam" id="PF02458">
    <property type="entry name" value="Transferase"/>
    <property type="match status" value="1"/>
</dbReference>
<proteinExistence type="predicted"/>
<keyword evidence="2" id="KW-0012">Acyltransferase</keyword>
<accession>A0A0D9WMP2</accession>
<dbReference type="AlphaFoldDB" id="A0A0D9WMP2"/>
<dbReference type="Gramene" id="LPERR06G05100.1">
    <property type="protein sequence ID" value="LPERR06G05100.1"/>
    <property type="gene ID" value="LPERR06G05100"/>
</dbReference>
<keyword evidence="1" id="KW-0808">Transferase</keyword>
<dbReference type="STRING" id="77586.A0A0D9WMP2"/>
<dbReference type="HOGENOM" id="CLU_014546_7_2_1"/>
<evidence type="ECO:0000313" key="4">
    <source>
        <dbReference type="EnsemblPlants" id="LPERR06G05100.1"/>
    </source>
</evidence>
<dbReference type="Gene3D" id="3.30.559.10">
    <property type="entry name" value="Chloramphenicol acetyltransferase-like domain"/>
    <property type="match status" value="2"/>
</dbReference>
<name>A0A0D9WMP2_9ORYZ</name>
<reference evidence="4 5" key="1">
    <citation type="submission" date="2012-08" db="EMBL/GenBank/DDBJ databases">
        <title>Oryza genome evolution.</title>
        <authorList>
            <person name="Wing R.A."/>
        </authorList>
    </citation>
    <scope>NUCLEOTIDE SEQUENCE</scope>
</reference>
<feature type="region of interest" description="Disordered" evidence="3">
    <location>
        <begin position="611"/>
        <end position="632"/>
    </location>
</feature>
<sequence length="632" mass="67889">MARGAVPTGSAGSTRLWPTRKFHANGTSPTSSSSSHMKRCSTVPMTRGPLIHGVTVLEQCHISPTPAPAAAQSRSLPLTFFDLVFWDFPPVQRLFFYDNTDIIDVPEFLLRELPLFKDSLAAALHHFYPLAGKLPCRIQECASPEVVYSDGDSVRLTTAVSSDDFQDLADDHPRDTARLRPLLPPLMQEHGDTQAVFAVQVTVFPRAGICVGTTLHHAVADGSSYVHFLKTWTAIHRLGSTTPPPPPLFDRSVVRDGTGLRESFIEDLLEESDDDSNKRRTQDVVLLATFRFTDELLLQLGRHVESETSVSRCSPYALACGAAWAGIVHARGGGGGGDKALFGFVTGCKPRTSPPIPSNYFGNCLGLCFVEAAAEGTRLLTAASASAAIWRVIEGLAEDGRALRDARGWVRGAREYVAARAVTVAGSPKLGVYAAADLGARWGGRPRKVEIVSVERTGALALAESGRGGEGGIEVGVALPRVEMEAFRAFHIDLVRAAPRAHSLGRQRRHVLGVAAVEQHHGRPVLARVGRLHGAVHLGRLRGPIVVVHAQHGVAWVGITGHEFGDVGDEEEVAVDEERPAAVAGEVRGEEAGEGEFGAFRGAALAPVQTRRPELLLDDRDHGERHGGATQQ</sequence>
<evidence type="ECO:0000256" key="1">
    <source>
        <dbReference type="ARBA" id="ARBA00022679"/>
    </source>
</evidence>
<reference evidence="4" key="3">
    <citation type="submission" date="2015-04" db="UniProtKB">
        <authorList>
            <consortium name="EnsemblPlants"/>
        </authorList>
    </citation>
    <scope>IDENTIFICATION</scope>
</reference>
<dbReference type="InterPro" id="IPR023213">
    <property type="entry name" value="CAT-like_dom_sf"/>
</dbReference>
<dbReference type="InterPro" id="IPR051504">
    <property type="entry name" value="Plant_metabolite_acyltrans"/>
</dbReference>
<keyword evidence="5" id="KW-1185">Reference proteome</keyword>
<dbReference type="PANTHER" id="PTHR31625">
    <property type="match status" value="1"/>
</dbReference>
<reference evidence="5" key="2">
    <citation type="submission" date="2013-12" db="EMBL/GenBank/DDBJ databases">
        <authorList>
            <person name="Yu Y."/>
            <person name="Lee S."/>
            <person name="de Baynast K."/>
            <person name="Wissotski M."/>
            <person name="Liu L."/>
            <person name="Talag J."/>
            <person name="Goicoechea J."/>
            <person name="Angelova A."/>
            <person name="Jetty R."/>
            <person name="Kudrna D."/>
            <person name="Golser W."/>
            <person name="Rivera L."/>
            <person name="Zhang J."/>
            <person name="Wing R."/>
        </authorList>
    </citation>
    <scope>NUCLEOTIDE SEQUENCE</scope>
</reference>
<dbReference type="Proteomes" id="UP000032180">
    <property type="component" value="Chromosome 6"/>
</dbReference>
<evidence type="ECO:0000256" key="2">
    <source>
        <dbReference type="ARBA" id="ARBA00023315"/>
    </source>
</evidence>
<organism evidence="4 5">
    <name type="scientific">Leersia perrieri</name>
    <dbReference type="NCBI Taxonomy" id="77586"/>
    <lineage>
        <taxon>Eukaryota</taxon>
        <taxon>Viridiplantae</taxon>
        <taxon>Streptophyta</taxon>
        <taxon>Embryophyta</taxon>
        <taxon>Tracheophyta</taxon>
        <taxon>Spermatophyta</taxon>
        <taxon>Magnoliopsida</taxon>
        <taxon>Liliopsida</taxon>
        <taxon>Poales</taxon>
        <taxon>Poaceae</taxon>
        <taxon>BOP clade</taxon>
        <taxon>Oryzoideae</taxon>
        <taxon>Oryzeae</taxon>
        <taxon>Oryzinae</taxon>
        <taxon>Leersia</taxon>
    </lineage>
</organism>
<dbReference type="eggNOG" id="ENOG502QPXT">
    <property type="taxonomic scope" value="Eukaryota"/>
</dbReference>
<protein>
    <submittedName>
        <fullName evidence="4">Uncharacterized protein</fullName>
    </submittedName>
</protein>
<dbReference type="EnsemblPlants" id="LPERR06G05100.1">
    <property type="protein sequence ID" value="LPERR06G05100.1"/>
    <property type="gene ID" value="LPERR06G05100"/>
</dbReference>